<accession>A0A2A7B650</accession>
<evidence type="ECO:0000313" key="2">
    <source>
        <dbReference type="Proteomes" id="UP000220904"/>
    </source>
</evidence>
<comment type="caution">
    <text evidence="1">The sequence shown here is derived from an EMBL/GenBank/DDBJ whole genome shotgun (WGS) entry which is preliminary data.</text>
</comment>
<gene>
    <name evidence="1" type="ORF">CHR60_08975</name>
</gene>
<evidence type="ECO:0000313" key="1">
    <source>
        <dbReference type="EMBL" id="PDX86845.1"/>
    </source>
</evidence>
<proteinExistence type="predicted"/>
<dbReference type="EMBL" id="NOUV01000014">
    <property type="protein sequence ID" value="PDX86845.1"/>
    <property type="molecule type" value="Genomic_DNA"/>
</dbReference>
<reference evidence="1 2" key="1">
    <citation type="journal article" date="2017" name="Front. Microbiol.">
        <title>New Insights into the Diversity of the Genus Faecalibacterium.</title>
        <authorList>
            <person name="Benevides L."/>
            <person name="Burman S."/>
            <person name="Martin R."/>
            <person name="Robert V."/>
            <person name="Thomas M."/>
            <person name="Miquel S."/>
            <person name="Chain F."/>
            <person name="Sokol H."/>
            <person name="Bermudez-Humaran L.G."/>
            <person name="Morrison M."/>
            <person name="Langella P."/>
            <person name="Azevedo V.A."/>
            <person name="Chatel J.M."/>
            <person name="Soares S."/>
        </authorList>
    </citation>
    <scope>NUCLEOTIDE SEQUENCE [LARGE SCALE GENOMIC DNA]</scope>
    <source>
        <strain evidence="1 2">AHMP21</strain>
    </source>
</reference>
<sequence>MGNKTLSVSLRSPAPPKWEPLAHREIGAVRMGLICQNAVGPILIASRCWPLSRSPDMFDPIKALFVQQFQNRPANGSPFGRAVKADRL</sequence>
<dbReference type="Proteomes" id="UP000220904">
    <property type="component" value="Unassembled WGS sequence"/>
</dbReference>
<organism evidence="1 2">
    <name type="scientific">Faecalibacterium prausnitzii</name>
    <dbReference type="NCBI Taxonomy" id="853"/>
    <lineage>
        <taxon>Bacteria</taxon>
        <taxon>Bacillati</taxon>
        <taxon>Bacillota</taxon>
        <taxon>Clostridia</taxon>
        <taxon>Eubacteriales</taxon>
        <taxon>Oscillospiraceae</taxon>
        <taxon>Faecalibacterium</taxon>
    </lineage>
</organism>
<protein>
    <submittedName>
        <fullName evidence="1">Uncharacterized protein</fullName>
    </submittedName>
</protein>
<dbReference type="AlphaFoldDB" id="A0A2A7B650"/>
<name>A0A2A7B650_9FIRM</name>